<organism evidence="1 2">
    <name type="scientific">Protopolystoma xenopodis</name>
    <dbReference type="NCBI Taxonomy" id="117903"/>
    <lineage>
        <taxon>Eukaryota</taxon>
        <taxon>Metazoa</taxon>
        <taxon>Spiralia</taxon>
        <taxon>Lophotrochozoa</taxon>
        <taxon>Platyhelminthes</taxon>
        <taxon>Monogenea</taxon>
        <taxon>Polyopisthocotylea</taxon>
        <taxon>Polystomatidea</taxon>
        <taxon>Polystomatidae</taxon>
        <taxon>Protopolystoma</taxon>
    </lineage>
</organism>
<dbReference type="AlphaFoldDB" id="A0A448WFF0"/>
<evidence type="ECO:0000313" key="1">
    <source>
        <dbReference type="EMBL" id="VEL10481.1"/>
    </source>
</evidence>
<reference evidence="1" key="1">
    <citation type="submission" date="2018-11" db="EMBL/GenBank/DDBJ databases">
        <authorList>
            <consortium name="Pathogen Informatics"/>
        </authorList>
    </citation>
    <scope>NUCLEOTIDE SEQUENCE</scope>
</reference>
<protein>
    <submittedName>
        <fullName evidence="1">Uncharacterized protein</fullName>
    </submittedName>
</protein>
<dbReference type="EMBL" id="CAAALY010009137">
    <property type="protein sequence ID" value="VEL10481.1"/>
    <property type="molecule type" value="Genomic_DNA"/>
</dbReference>
<proteinExistence type="predicted"/>
<accession>A0A448WFF0</accession>
<evidence type="ECO:0000313" key="2">
    <source>
        <dbReference type="Proteomes" id="UP000784294"/>
    </source>
</evidence>
<name>A0A448WFF0_9PLAT</name>
<comment type="caution">
    <text evidence="1">The sequence shown here is derived from an EMBL/GenBank/DDBJ whole genome shotgun (WGS) entry which is preliminary data.</text>
</comment>
<sequence>MTYSIIGQSNGYSLVCVGGILVGLVSEPCHCLSVVPSLLSDDGNWHGYWARSDNTTKLRKQCQATFKMATFGKCEQRRNYERAIFWMRRNIPDLTYSFIGSTLGLNESFSKLLYFRVSPSSLPTRGRLQACARVVWCAKRPDWSAISLHPFLTTGRLLSPSHASAVPASSRVARLVCFPHLGRPGGRCGVSFARPPSSGPVAPCPIPEDDVPAPLAGHRAADTRCCDRGPGFEPGPQTPSLLPVVRGRFRRTDSLE</sequence>
<dbReference type="Proteomes" id="UP000784294">
    <property type="component" value="Unassembled WGS sequence"/>
</dbReference>
<keyword evidence="2" id="KW-1185">Reference proteome</keyword>
<gene>
    <name evidence="1" type="ORF">PXEA_LOCUS3921</name>
</gene>